<dbReference type="OrthoDB" id="1522162at2"/>
<proteinExistence type="predicted"/>
<keyword evidence="3" id="KW-0808">Transferase</keyword>
<dbReference type="STRING" id="228958.SAMN04488007_1020"/>
<dbReference type="RefSeq" id="WP_073241840.1">
    <property type="nucleotide sequence ID" value="NZ_FQZX01000001.1"/>
</dbReference>
<dbReference type="NCBIfam" id="NF038011">
    <property type="entry name" value="PelF"/>
    <property type="match status" value="1"/>
</dbReference>
<dbReference type="AlphaFoldDB" id="A0A1M6L4A2"/>
<sequence length="514" mass="58492">MIKKDPKQILLICEGTYPFNTGGVSTWANDLCSRINNAEFVVYSINSVVENTSKYSFSNQIKKIIQVPMWSPEEPLDCVDYGIDYLDILEGKERTTPDVINFKFKESFRIFLNEMYAEKRSISVLDKSFYEMWSFFQEYDYKTAMGSSIIWDTFCATITEVLPKDELNRVTLEDMTTGLRWIYRFLIPMAIKVPKVDISHVTIAGVAIIPALALKYKYGTPILVTEHGVFIRERLLSISTGNYSFFLKKLLINFSECVTKLAYFHATKITTVSNFNMPWEAYYGADIKKTSVIYNGVDHRKFKPLPKPKHLENTPTVVAAARIFELKDILTMVRTCNEVQKKVPNVQFLVYGNKDAVPEYTRECESLIKDLGLGQNFFLNGFHNTPHELYAEGDISILTSISEGFPFTVIESMSCGIPVVATDVGGVSEALDENCGALCKPKDHIQLARQVIILLQDRELRLLKGKNARKKVCENFTLEKFVQAFEDTYDSLSQKRVRLIKLEPSGIIPIQSVG</sequence>
<dbReference type="Pfam" id="PF11997">
    <property type="entry name" value="DUF3492"/>
    <property type="match status" value="1"/>
</dbReference>
<gene>
    <name evidence="3" type="ORF">SAMN04488007_1020</name>
</gene>
<dbReference type="InterPro" id="IPR022622">
    <property type="entry name" value="DUF3492"/>
</dbReference>
<keyword evidence="4" id="KW-1185">Reference proteome</keyword>
<dbReference type="EMBL" id="FQZX01000001">
    <property type="protein sequence ID" value="SHJ66027.1"/>
    <property type="molecule type" value="Genomic_DNA"/>
</dbReference>
<organism evidence="3 4">
    <name type="scientific">Maribacter aquivivus</name>
    <dbReference type="NCBI Taxonomy" id="228958"/>
    <lineage>
        <taxon>Bacteria</taxon>
        <taxon>Pseudomonadati</taxon>
        <taxon>Bacteroidota</taxon>
        <taxon>Flavobacteriia</taxon>
        <taxon>Flavobacteriales</taxon>
        <taxon>Flavobacteriaceae</taxon>
        <taxon>Maribacter</taxon>
    </lineage>
</organism>
<reference evidence="4" key="1">
    <citation type="submission" date="2016-11" db="EMBL/GenBank/DDBJ databases">
        <authorList>
            <person name="Varghese N."/>
            <person name="Submissions S."/>
        </authorList>
    </citation>
    <scope>NUCLEOTIDE SEQUENCE [LARGE SCALE GENOMIC DNA]</scope>
    <source>
        <strain evidence="4">DSM 16478</strain>
    </source>
</reference>
<dbReference type="Gene3D" id="3.40.50.2000">
    <property type="entry name" value="Glycogen Phosphorylase B"/>
    <property type="match status" value="2"/>
</dbReference>
<protein>
    <submittedName>
        <fullName evidence="3">Glycosyltransferase involved in cell wall bisynthesis</fullName>
    </submittedName>
</protein>
<dbReference type="InterPro" id="IPR047691">
    <property type="entry name" value="PelF-like"/>
</dbReference>
<dbReference type="GO" id="GO:0016757">
    <property type="term" value="F:glycosyltransferase activity"/>
    <property type="evidence" value="ECO:0007669"/>
    <property type="project" value="InterPro"/>
</dbReference>
<dbReference type="InterPro" id="IPR001296">
    <property type="entry name" value="Glyco_trans_1"/>
</dbReference>
<dbReference type="Proteomes" id="UP000184314">
    <property type="component" value="Unassembled WGS sequence"/>
</dbReference>
<evidence type="ECO:0000259" key="2">
    <source>
        <dbReference type="Pfam" id="PF11997"/>
    </source>
</evidence>
<evidence type="ECO:0000259" key="1">
    <source>
        <dbReference type="Pfam" id="PF00534"/>
    </source>
</evidence>
<feature type="domain" description="DUF3492" evidence="2">
    <location>
        <begin position="8"/>
        <end position="286"/>
    </location>
</feature>
<evidence type="ECO:0000313" key="3">
    <source>
        <dbReference type="EMBL" id="SHJ66027.1"/>
    </source>
</evidence>
<dbReference type="Pfam" id="PF00534">
    <property type="entry name" value="Glycos_transf_1"/>
    <property type="match status" value="1"/>
</dbReference>
<dbReference type="PANTHER" id="PTHR12526">
    <property type="entry name" value="GLYCOSYLTRANSFERASE"/>
    <property type="match status" value="1"/>
</dbReference>
<accession>A0A1M6L4A2</accession>
<evidence type="ECO:0000313" key="4">
    <source>
        <dbReference type="Proteomes" id="UP000184314"/>
    </source>
</evidence>
<dbReference type="SUPFAM" id="SSF53756">
    <property type="entry name" value="UDP-Glycosyltransferase/glycogen phosphorylase"/>
    <property type="match status" value="1"/>
</dbReference>
<name>A0A1M6L4A2_9FLAO</name>
<dbReference type="PANTHER" id="PTHR12526:SF608">
    <property type="entry name" value="PELF"/>
    <property type="match status" value="1"/>
</dbReference>
<feature type="domain" description="Glycosyl transferase family 1" evidence="1">
    <location>
        <begin position="308"/>
        <end position="470"/>
    </location>
</feature>